<sequence>MICLIAAVSKNNQIGLHNQMPWHIPEDLAYFREVTSGHTVIMGRKTFESIGKPLPHRTNMVLTTNPNFSAEGVVVLHSLNEALELCKTTTEAVFVIGGGEIYKAFLPFAEYLYITLIDEVVEGDTCFPDYQKDFQLIKSTCSKSQTSTGHYFFFTLWKRIGH</sequence>
<dbReference type="SUPFAM" id="SSF53597">
    <property type="entry name" value="Dihydrofolate reductase-like"/>
    <property type="match status" value="1"/>
</dbReference>
<comment type="catalytic activity">
    <reaction evidence="8">
        <text>(6S)-5,6,7,8-tetrahydrofolate + NADP(+) = 7,8-dihydrofolate + NADPH + H(+)</text>
        <dbReference type="Rhea" id="RHEA:15009"/>
        <dbReference type="ChEBI" id="CHEBI:15378"/>
        <dbReference type="ChEBI" id="CHEBI:57451"/>
        <dbReference type="ChEBI" id="CHEBI:57453"/>
        <dbReference type="ChEBI" id="CHEBI:57783"/>
        <dbReference type="ChEBI" id="CHEBI:58349"/>
        <dbReference type="EC" id="1.5.1.3"/>
    </reaction>
</comment>
<evidence type="ECO:0000313" key="11">
    <source>
        <dbReference type="Proteomes" id="UP000008467"/>
    </source>
</evidence>
<proteinExistence type="inferred from homology"/>
<evidence type="ECO:0000256" key="8">
    <source>
        <dbReference type="PIRNR" id="PIRNR000194"/>
    </source>
</evidence>
<dbReference type="STRING" id="642492.Clole_0608"/>
<protein>
    <recommendedName>
        <fullName evidence="3 8">Dihydrofolate reductase</fullName>
        <ecNumber evidence="3 8">1.5.1.3</ecNumber>
    </recommendedName>
</protein>
<dbReference type="UniPathway" id="UPA00077">
    <property type="reaction ID" value="UER00158"/>
</dbReference>
<evidence type="ECO:0000256" key="5">
    <source>
        <dbReference type="ARBA" id="ARBA00022857"/>
    </source>
</evidence>
<dbReference type="PROSITE" id="PS51330">
    <property type="entry name" value="DHFR_2"/>
    <property type="match status" value="1"/>
</dbReference>
<dbReference type="PRINTS" id="PR00070">
    <property type="entry name" value="DHFR"/>
</dbReference>
<comment type="pathway">
    <text evidence="1 8">Cofactor biosynthesis; tetrahydrofolate biosynthesis; 5,6,7,8-tetrahydrofolate from 7,8-dihydrofolate: step 1/1.</text>
</comment>
<dbReference type="AlphaFoldDB" id="F2JN00"/>
<reference evidence="10 11" key="1">
    <citation type="journal article" date="2011" name="J. Bacteriol.">
        <title>Complete genome sequence of the cellulose-degrading bacterium Cellulosilyticum lentocellum.</title>
        <authorList>
            <consortium name="US DOE Joint Genome Institute"/>
            <person name="Miller D.A."/>
            <person name="Suen G."/>
            <person name="Bruce D."/>
            <person name="Copeland A."/>
            <person name="Cheng J.F."/>
            <person name="Detter C."/>
            <person name="Goodwin L.A."/>
            <person name="Han C.S."/>
            <person name="Hauser L.J."/>
            <person name="Land M.L."/>
            <person name="Lapidus A."/>
            <person name="Lucas S."/>
            <person name="Meincke L."/>
            <person name="Pitluck S."/>
            <person name="Tapia R."/>
            <person name="Teshima H."/>
            <person name="Woyke T."/>
            <person name="Fox B.G."/>
            <person name="Angert E.R."/>
            <person name="Currie C.R."/>
        </authorList>
    </citation>
    <scope>NUCLEOTIDE SEQUENCE [LARGE SCALE GENOMIC DNA]</scope>
    <source>
        <strain evidence="11">ATCC 49066 / DSM 5427 / NCIMB 11756 / RHM5</strain>
    </source>
</reference>
<name>F2JN00_CELLD</name>
<dbReference type="GO" id="GO:0004146">
    <property type="term" value="F:dihydrofolate reductase activity"/>
    <property type="evidence" value="ECO:0007669"/>
    <property type="project" value="UniProtKB-EC"/>
</dbReference>
<evidence type="ECO:0000256" key="4">
    <source>
        <dbReference type="ARBA" id="ARBA00022563"/>
    </source>
</evidence>
<evidence type="ECO:0000256" key="1">
    <source>
        <dbReference type="ARBA" id="ARBA00004903"/>
    </source>
</evidence>
<comment type="function">
    <text evidence="7 8">Key enzyme in folate metabolism. Catalyzes an essential reaction for de novo glycine and purine synthesis, and for DNA precursor synthesis.</text>
</comment>
<organism evidence="10 11">
    <name type="scientific">Cellulosilyticum lentocellum (strain ATCC 49066 / DSM 5427 / NCIMB 11756 / RHM5)</name>
    <name type="common">Clostridium lentocellum</name>
    <dbReference type="NCBI Taxonomy" id="642492"/>
    <lineage>
        <taxon>Bacteria</taxon>
        <taxon>Bacillati</taxon>
        <taxon>Bacillota</taxon>
        <taxon>Clostridia</taxon>
        <taxon>Lachnospirales</taxon>
        <taxon>Cellulosilyticaceae</taxon>
        <taxon>Cellulosilyticum</taxon>
    </lineage>
</organism>
<dbReference type="eggNOG" id="COG0262">
    <property type="taxonomic scope" value="Bacteria"/>
</dbReference>
<evidence type="ECO:0000256" key="2">
    <source>
        <dbReference type="ARBA" id="ARBA00009539"/>
    </source>
</evidence>
<dbReference type="GO" id="GO:0005829">
    <property type="term" value="C:cytosol"/>
    <property type="evidence" value="ECO:0007669"/>
    <property type="project" value="TreeGrafter"/>
</dbReference>
<dbReference type="FunFam" id="3.40.430.10:FF:000001">
    <property type="entry name" value="Dihydrofolate reductase"/>
    <property type="match status" value="1"/>
</dbReference>
<dbReference type="InterPro" id="IPR024072">
    <property type="entry name" value="DHFR-like_dom_sf"/>
</dbReference>
<keyword evidence="6 8" id="KW-0560">Oxidoreductase</keyword>
<dbReference type="GO" id="GO:0046655">
    <property type="term" value="P:folic acid metabolic process"/>
    <property type="evidence" value="ECO:0007669"/>
    <property type="project" value="TreeGrafter"/>
</dbReference>
<feature type="domain" description="DHFR" evidence="9">
    <location>
        <begin position="1"/>
        <end position="159"/>
    </location>
</feature>
<keyword evidence="5 8" id="KW-0521">NADP</keyword>
<evidence type="ECO:0000256" key="3">
    <source>
        <dbReference type="ARBA" id="ARBA00012856"/>
    </source>
</evidence>
<dbReference type="GO" id="GO:0070401">
    <property type="term" value="F:NADP+ binding"/>
    <property type="evidence" value="ECO:0007669"/>
    <property type="project" value="UniProtKB-ARBA"/>
</dbReference>
<keyword evidence="11" id="KW-1185">Reference proteome</keyword>
<evidence type="ECO:0000256" key="6">
    <source>
        <dbReference type="ARBA" id="ARBA00023002"/>
    </source>
</evidence>
<dbReference type="KEGG" id="cle:Clole_0608"/>
<evidence type="ECO:0000256" key="7">
    <source>
        <dbReference type="ARBA" id="ARBA00025067"/>
    </source>
</evidence>
<dbReference type="GO" id="GO:0046654">
    <property type="term" value="P:tetrahydrofolate biosynthetic process"/>
    <property type="evidence" value="ECO:0007669"/>
    <property type="project" value="UniProtKB-UniPathway"/>
</dbReference>
<dbReference type="Gene3D" id="3.40.430.10">
    <property type="entry name" value="Dihydrofolate Reductase, subunit A"/>
    <property type="match status" value="1"/>
</dbReference>
<dbReference type="HOGENOM" id="CLU_043966_5_2_9"/>
<evidence type="ECO:0000313" key="10">
    <source>
        <dbReference type="EMBL" id="ADZ82342.1"/>
    </source>
</evidence>
<dbReference type="CDD" id="cd00209">
    <property type="entry name" value="DHFR"/>
    <property type="match status" value="1"/>
</dbReference>
<dbReference type="Proteomes" id="UP000008467">
    <property type="component" value="Chromosome"/>
</dbReference>
<dbReference type="Pfam" id="PF00186">
    <property type="entry name" value="DHFR_1"/>
    <property type="match status" value="1"/>
</dbReference>
<keyword evidence="4 8" id="KW-0554">One-carbon metabolism</keyword>
<dbReference type="InterPro" id="IPR012259">
    <property type="entry name" value="DHFR"/>
</dbReference>
<dbReference type="GO" id="GO:0006730">
    <property type="term" value="P:one-carbon metabolic process"/>
    <property type="evidence" value="ECO:0007669"/>
    <property type="project" value="UniProtKB-KW"/>
</dbReference>
<dbReference type="InterPro" id="IPR001796">
    <property type="entry name" value="DHFR_dom"/>
</dbReference>
<dbReference type="EC" id="1.5.1.3" evidence="3 8"/>
<dbReference type="PIRSF" id="PIRSF000194">
    <property type="entry name" value="DHFR"/>
    <property type="match status" value="1"/>
</dbReference>
<dbReference type="PANTHER" id="PTHR48069:SF3">
    <property type="entry name" value="DIHYDROFOLATE REDUCTASE"/>
    <property type="match status" value="1"/>
</dbReference>
<evidence type="ECO:0000259" key="9">
    <source>
        <dbReference type="PROSITE" id="PS51330"/>
    </source>
</evidence>
<dbReference type="RefSeq" id="WP_013655643.1">
    <property type="nucleotide sequence ID" value="NC_015275.1"/>
</dbReference>
<dbReference type="GO" id="GO:0046452">
    <property type="term" value="P:dihydrofolate metabolic process"/>
    <property type="evidence" value="ECO:0007669"/>
    <property type="project" value="TreeGrafter"/>
</dbReference>
<dbReference type="PANTHER" id="PTHR48069">
    <property type="entry name" value="DIHYDROFOLATE REDUCTASE"/>
    <property type="match status" value="1"/>
</dbReference>
<accession>F2JN00</accession>
<comment type="similarity">
    <text evidence="2 8">Belongs to the dihydrofolate reductase family.</text>
</comment>
<dbReference type="EMBL" id="CP002582">
    <property type="protein sequence ID" value="ADZ82342.1"/>
    <property type="molecule type" value="Genomic_DNA"/>
</dbReference>
<gene>
    <name evidence="10" type="ordered locus">Clole_0608</name>
</gene>